<keyword evidence="2" id="KW-1185">Reference proteome</keyword>
<gene>
    <name evidence="1" type="ORF">RHMOL_Rhmol13G0250400</name>
</gene>
<dbReference type="EMBL" id="CM046400">
    <property type="protein sequence ID" value="KAI8525709.1"/>
    <property type="molecule type" value="Genomic_DNA"/>
</dbReference>
<reference evidence="1" key="1">
    <citation type="submission" date="2022-02" db="EMBL/GenBank/DDBJ databases">
        <title>Plant Genome Project.</title>
        <authorList>
            <person name="Zhang R.-G."/>
        </authorList>
    </citation>
    <scope>NUCLEOTIDE SEQUENCE</scope>
    <source>
        <strain evidence="1">AT1</strain>
    </source>
</reference>
<accession>A0ACC0LBE8</accession>
<comment type="caution">
    <text evidence="1">The sequence shown here is derived from an EMBL/GenBank/DDBJ whole genome shotgun (WGS) entry which is preliminary data.</text>
</comment>
<name>A0ACC0LBE8_RHOML</name>
<evidence type="ECO:0000313" key="2">
    <source>
        <dbReference type="Proteomes" id="UP001062846"/>
    </source>
</evidence>
<proteinExistence type="predicted"/>
<organism evidence="1 2">
    <name type="scientific">Rhododendron molle</name>
    <name type="common">Chinese azalea</name>
    <name type="synonym">Azalea mollis</name>
    <dbReference type="NCBI Taxonomy" id="49168"/>
    <lineage>
        <taxon>Eukaryota</taxon>
        <taxon>Viridiplantae</taxon>
        <taxon>Streptophyta</taxon>
        <taxon>Embryophyta</taxon>
        <taxon>Tracheophyta</taxon>
        <taxon>Spermatophyta</taxon>
        <taxon>Magnoliopsida</taxon>
        <taxon>eudicotyledons</taxon>
        <taxon>Gunneridae</taxon>
        <taxon>Pentapetalae</taxon>
        <taxon>asterids</taxon>
        <taxon>Ericales</taxon>
        <taxon>Ericaceae</taxon>
        <taxon>Ericoideae</taxon>
        <taxon>Rhodoreae</taxon>
        <taxon>Rhododendron</taxon>
    </lineage>
</organism>
<evidence type="ECO:0000313" key="1">
    <source>
        <dbReference type="EMBL" id="KAI8525709.1"/>
    </source>
</evidence>
<protein>
    <submittedName>
        <fullName evidence="1">Uncharacterized protein</fullName>
    </submittedName>
</protein>
<sequence>MIEDCRRMPNQCTSSIRHTPREGNRAAYCLAKMGVEQETHLMTLMTPLSKFLDKLTRMLLK</sequence>
<dbReference type="Proteomes" id="UP001062846">
    <property type="component" value="Chromosome 13"/>
</dbReference>